<evidence type="ECO:0000313" key="3">
    <source>
        <dbReference type="Proteomes" id="UP000008909"/>
    </source>
</evidence>
<proteinExistence type="predicted"/>
<dbReference type="EMBL" id="DF143200">
    <property type="protein sequence ID" value="GAA51782.1"/>
    <property type="molecule type" value="Genomic_DNA"/>
</dbReference>
<keyword evidence="3" id="KW-1185">Reference proteome</keyword>
<accession>G7YFP9</accession>
<evidence type="ECO:0000256" key="1">
    <source>
        <dbReference type="SAM" id="MobiDB-lite"/>
    </source>
</evidence>
<gene>
    <name evidence="2" type="ORF">CLF_106789</name>
</gene>
<dbReference type="Proteomes" id="UP000008909">
    <property type="component" value="Unassembled WGS sequence"/>
</dbReference>
<reference evidence="2" key="1">
    <citation type="journal article" date="2011" name="Genome Biol.">
        <title>The draft genome of the carcinogenic human liver fluke Clonorchis sinensis.</title>
        <authorList>
            <person name="Wang X."/>
            <person name="Chen W."/>
            <person name="Huang Y."/>
            <person name="Sun J."/>
            <person name="Men J."/>
            <person name="Liu H."/>
            <person name="Luo F."/>
            <person name="Guo L."/>
            <person name="Lv X."/>
            <person name="Deng C."/>
            <person name="Zhou C."/>
            <person name="Fan Y."/>
            <person name="Li X."/>
            <person name="Huang L."/>
            <person name="Hu Y."/>
            <person name="Liang C."/>
            <person name="Hu X."/>
            <person name="Xu J."/>
            <person name="Yu X."/>
        </authorList>
    </citation>
    <scope>NUCLEOTIDE SEQUENCE [LARGE SCALE GENOMIC DNA]</scope>
    <source>
        <strain evidence="2">Henan</strain>
    </source>
</reference>
<protein>
    <submittedName>
        <fullName evidence="2">Uncharacterized protein</fullName>
    </submittedName>
</protein>
<name>G7YFP9_CLOSI</name>
<sequence length="633" mass="71569">MVDFRGVTSSPILVRRVSRAYEYERQRKSDSHHFADETLLIRLLNTHQPLNACLSIESLAGVRRTGGPIAIVNGWKTFSSGAVTSHPVEDGHLMNKGYLNVLKMNPIESSEPVSISSFSGDHRGRKPKVTQQKGGSGCGPVNKELSETLSEEASYKSLVGCTGCGQKTVYLAVPFTPGPMMRTCDVQVFDQESLRRIARCSESAMKWCSSGYPLEQQQLNLSGTCDVQVFDQESLRRIARCSESAMKWCSSGYPLEQQQLNLSVQKWTITLTEIDDTEERQNRRGLSKSFQTYTRYRDDDEPARWLAVPTTTRDVVEKPRITERLFYRNPESFEPVTFAQGICCIVGWPSSGYACTEPARLRDKERTENSGHGRINLHTRKPADANVRDIGIHDQINFSHIPDFLHSTVSPLELDAFMRLLRPFTMIRSALSARRRGKPQAFLQESNFEQNAIKVSGTGDWQKSSGNTRCFTGCYFLRTSNLQIYVSSSLEQRTTSKETKLWEILSHLAKLCVLFCELNHSVDPKASKRERVEPEQVVIGVQTHDQEKKTEFEIPSDAVATSRQHNKVAGAFKSWHKLRRSCVCTQHTHPPNIMDMVNYGQVVRLGMVVAVPSPRRRTWVRGQPVREHLGRVV</sequence>
<evidence type="ECO:0000313" key="2">
    <source>
        <dbReference type="EMBL" id="GAA51782.1"/>
    </source>
</evidence>
<feature type="region of interest" description="Disordered" evidence="1">
    <location>
        <begin position="112"/>
        <end position="143"/>
    </location>
</feature>
<dbReference type="AlphaFoldDB" id="G7YFP9"/>
<organism evidence="2 3">
    <name type="scientific">Clonorchis sinensis</name>
    <name type="common">Chinese liver fluke</name>
    <dbReference type="NCBI Taxonomy" id="79923"/>
    <lineage>
        <taxon>Eukaryota</taxon>
        <taxon>Metazoa</taxon>
        <taxon>Spiralia</taxon>
        <taxon>Lophotrochozoa</taxon>
        <taxon>Platyhelminthes</taxon>
        <taxon>Trematoda</taxon>
        <taxon>Digenea</taxon>
        <taxon>Opisthorchiida</taxon>
        <taxon>Opisthorchiata</taxon>
        <taxon>Opisthorchiidae</taxon>
        <taxon>Clonorchis</taxon>
    </lineage>
</organism>
<reference key="2">
    <citation type="submission" date="2011-10" db="EMBL/GenBank/DDBJ databases">
        <title>The genome and transcriptome sequence of Clonorchis sinensis provide insights into the carcinogenic liver fluke.</title>
        <authorList>
            <person name="Wang X."/>
            <person name="Huang Y."/>
            <person name="Chen W."/>
            <person name="Liu H."/>
            <person name="Guo L."/>
            <person name="Chen Y."/>
            <person name="Luo F."/>
            <person name="Zhou W."/>
            <person name="Sun J."/>
            <person name="Mao Q."/>
            <person name="Liang P."/>
            <person name="Zhou C."/>
            <person name="Tian Y."/>
            <person name="Men J."/>
            <person name="Lv X."/>
            <person name="Huang L."/>
            <person name="Zhou J."/>
            <person name="Hu Y."/>
            <person name="Li R."/>
            <person name="Zhang F."/>
            <person name="Lei H."/>
            <person name="Li X."/>
            <person name="Hu X."/>
            <person name="Liang C."/>
            <person name="Xu J."/>
            <person name="Wu Z."/>
            <person name="Yu X."/>
        </authorList>
    </citation>
    <scope>NUCLEOTIDE SEQUENCE</scope>
    <source>
        <strain>Henan</strain>
    </source>
</reference>